<evidence type="ECO:0000256" key="3">
    <source>
        <dbReference type="ARBA" id="ARBA00014087"/>
    </source>
</evidence>
<dbReference type="PANTHER" id="PTHR31954">
    <property type="entry name" value="CILIA- AND FLAGELLA-ASSOCIATED PROTEIN 157"/>
    <property type="match status" value="1"/>
</dbReference>
<evidence type="ECO:0000256" key="1">
    <source>
        <dbReference type="ARBA" id="ARBA00004138"/>
    </source>
</evidence>
<dbReference type="AlphaFoldDB" id="A0A2G8LJE9"/>
<keyword evidence="4 7" id="KW-0175">Coiled coil</keyword>
<evidence type="ECO:0000256" key="7">
    <source>
        <dbReference type="SAM" id="Coils"/>
    </source>
</evidence>
<dbReference type="InterPro" id="IPR038844">
    <property type="entry name" value="CFAP157"/>
</dbReference>
<proteinExistence type="inferred from homology"/>
<evidence type="ECO:0000256" key="4">
    <source>
        <dbReference type="ARBA" id="ARBA00023054"/>
    </source>
</evidence>
<protein>
    <recommendedName>
        <fullName evidence="3">Cilia- and flagella-associated protein 157</fullName>
    </recommendedName>
</protein>
<evidence type="ECO:0000313" key="9">
    <source>
        <dbReference type="Proteomes" id="UP000230750"/>
    </source>
</evidence>
<comment type="caution">
    <text evidence="8">The sequence shown here is derived from an EMBL/GenBank/DDBJ whole genome shotgun (WGS) entry which is preliminary data.</text>
</comment>
<gene>
    <name evidence="8" type="ORF">BSL78_02675</name>
</gene>
<dbReference type="EMBL" id="MRZV01000058">
    <property type="protein sequence ID" value="PIK60377.1"/>
    <property type="molecule type" value="Genomic_DNA"/>
</dbReference>
<keyword evidence="5" id="KW-0969">Cilium</keyword>
<dbReference type="PANTHER" id="PTHR31954:SF1">
    <property type="entry name" value="CILIA- AND FLAGELLA-ASSOCIATED PROTEIN 157"/>
    <property type="match status" value="1"/>
</dbReference>
<evidence type="ECO:0000256" key="5">
    <source>
        <dbReference type="ARBA" id="ARBA00023069"/>
    </source>
</evidence>
<comment type="subcellular location">
    <subcellularLocation>
        <location evidence="1">Cell projection</location>
        <location evidence="1">Cilium</location>
    </subcellularLocation>
</comment>
<dbReference type="OrthoDB" id="166611at2759"/>
<evidence type="ECO:0000313" key="8">
    <source>
        <dbReference type="EMBL" id="PIK60377.1"/>
    </source>
</evidence>
<comment type="similarity">
    <text evidence="2">Belongs to the CFAP157 family.</text>
</comment>
<organism evidence="8 9">
    <name type="scientific">Stichopus japonicus</name>
    <name type="common">Sea cucumber</name>
    <dbReference type="NCBI Taxonomy" id="307972"/>
    <lineage>
        <taxon>Eukaryota</taxon>
        <taxon>Metazoa</taxon>
        <taxon>Echinodermata</taxon>
        <taxon>Eleutherozoa</taxon>
        <taxon>Echinozoa</taxon>
        <taxon>Holothuroidea</taxon>
        <taxon>Aspidochirotacea</taxon>
        <taxon>Aspidochirotida</taxon>
        <taxon>Stichopodidae</taxon>
        <taxon>Apostichopus</taxon>
    </lineage>
</organism>
<evidence type="ECO:0000256" key="2">
    <source>
        <dbReference type="ARBA" id="ARBA00010841"/>
    </source>
</evidence>
<dbReference type="GO" id="GO:0036064">
    <property type="term" value="C:ciliary basal body"/>
    <property type="evidence" value="ECO:0007669"/>
    <property type="project" value="TreeGrafter"/>
</dbReference>
<keyword evidence="9" id="KW-1185">Reference proteome</keyword>
<keyword evidence="6" id="KW-0966">Cell projection</keyword>
<evidence type="ECO:0000256" key="6">
    <source>
        <dbReference type="ARBA" id="ARBA00023273"/>
    </source>
</evidence>
<sequence length="143" mass="16672">MNIFLCVGGKLASLEEFKVQKEDLMAKFAQMEAELASQQQDHKEQIYQLERKQVVDKDRLKKEMVLKVNQVAAEFRKVSNKQMADTTKRTIRENVSIQAQLGKMSDKTMELIQENEDLSSKERNSSNSSTCWREMKKCLPRRI</sequence>
<accession>A0A2G8LJE9</accession>
<name>A0A2G8LJE9_STIJA</name>
<feature type="coiled-coil region" evidence="7">
    <location>
        <begin position="14"/>
        <end position="41"/>
    </location>
</feature>
<dbReference type="GO" id="GO:0008017">
    <property type="term" value="F:microtubule binding"/>
    <property type="evidence" value="ECO:0007669"/>
    <property type="project" value="TreeGrafter"/>
</dbReference>
<reference evidence="8 9" key="1">
    <citation type="journal article" date="2017" name="PLoS Biol.">
        <title>The sea cucumber genome provides insights into morphological evolution and visceral regeneration.</title>
        <authorList>
            <person name="Zhang X."/>
            <person name="Sun L."/>
            <person name="Yuan J."/>
            <person name="Sun Y."/>
            <person name="Gao Y."/>
            <person name="Zhang L."/>
            <person name="Li S."/>
            <person name="Dai H."/>
            <person name="Hamel J.F."/>
            <person name="Liu C."/>
            <person name="Yu Y."/>
            <person name="Liu S."/>
            <person name="Lin W."/>
            <person name="Guo K."/>
            <person name="Jin S."/>
            <person name="Xu P."/>
            <person name="Storey K.B."/>
            <person name="Huan P."/>
            <person name="Zhang T."/>
            <person name="Zhou Y."/>
            <person name="Zhang J."/>
            <person name="Lin C."/>
            <person name="Li X."/>
            <person name="Xing L."/>
            <person name="Huo D."/>
            <person name="Sun M."/>
            <person name="Wang L."/>
            <person name="Mercier A."/>
            <person name="Li F."/>
            <person name="Yang H."/>
            <person name="Xiang J."/>
        </authorList>
    </citation>
    <scope>NUCLEOTIDE SEQUENCE [LARGE SCALE GENOMIC DNA]</scope>
    <source>
        <strain evidence="8">Shaxun</strain>
        <tissue evidence="8">Muscle</tissue>
    </source>
</reference>
<dbReference type="Proteomes" id="UP000230750">
    <property type="component" value="Unassembled WGS sequence"/>
</dbReference>